<evidence type="ECO:0008006" key="3">
    <source>
        <dbReference type="Google" id="ProtNLM"/>
    </source>
</evidence>
<name>A0A7H4LY89_9ENTR</name>
<dbReference type="EMBL" id="UGJR01000002">
    <property type="protein sequence ID" value="STR41115.1"/>
    <property type="molecule type" value="Genomic_DNA"/>
</dbReference>
<evidence type="ECO:0000313" key="2">
    <source>
        <dbReference type="Proteomes" id="UP000255050"/>
    </source>
</evidence>
<comment type="caution">
    <text evidence="1">The sequence shown here is derived from an EMBL/GenBank/DDBJ whole genome shotgun (WGS) entry which is preliminary data.</text>
</comment>
<evidence type="ECO:0000313" key="1">
    <source>
        <dbReference type="EMBL" id="STR41115.1"/>
    </source>
</evidence>
<gene>
    <name evidence="1" type="ORF">NCTC11694_02290</name>
</gene>
<dbReference type="AlphaFoldDB" id="A0A7H4LY89"/>
<protein>
    <recommendedName>
        <fullName evidence="3">HK97 gp10 family phage protein</fullName>
    </recommendedName>
</protein>
<accession>A0A7H4LY89</accession>
<sequence>MGIKGRGMNNIRRNMNALVRDITGRRLPRAMTAALHEAGLVAAIYTPVDTSTLINSQFKEVITNGTRITGRIGYSANYAIYVADPNIPQKFTLPRARKEFLQHGVADAKRRWRQLSCENYQNADCGENETDTCAAVAYPMSG</sequence>
<reference evidence="1 2" key="1">
    <citation type="submission" date="2018-06" db="EMBL/GenBank/DDBJ databases">
        <authorList>
            <consortium name="Pathogen Informatics"/>
            <person name="Doyle S."/>
        </authorList>
    </citation>
    <scope>NUCLEOTIDE SEQUENCE [LARGE SCALE GENOMIC DNA]</scope>
    <source>
        <strain evidence="1 2">NCTC11694</strain>
    </source>
</reference>
<proteinExistence type="predicted"/>
<dbReference type="Proteomes" id="UP000255050">
    <property type="component" value="Unassembled WGS sequence"/>
</dbReference>
<organism evidence="1 2">
    <name type="scientific">Klebsiella michiganensis</name>
    <dbReference type="NCBI Taxonomy" id="1134687"/>
    <lineage>
        <taxon>Bacteria</taxon>
        <taxon>Pseudomonadati</taxon>
        <taxon>Pseudomonadota</taxon>
        <taxon>Gammaproteobacteria</taxon>
        <taxon>Enterobacterales</taxon>
        <taxon>Enterobacteriaceae</taxon>
        <taxon>Klebsiella/Raoultella group</taxon>
        <taxon>Klebsiella</taxon>
    </lineage>
</organism>